<organism evidence="1 2">
    <name type="scientific">Parelaphostrongylus tenuis</name>
    <name type="common">Meningeal worm</name>
    <dbReference type="NCBI Taxonomy" id="148309"/>
    <lineage>
        <taxon>Eukaryota</taxon>
        <taxon>Metazoa</taxon>
        <taxon>Ecdysozoa</taxon>
        <taxon>Nematoda</taxon>
        <taxon>Chromadorea</taxon>
        <taxon>Rhabditida</taxon>
        <taxon>Rhabditina</taxon>
        <taxon>Rhabditomorpha</taxon>
        <taxon>Strongyloidea</taxon>
        <taxon>Metastrongylidae</taxon>
        <taxon>Parelaphostrongylus</taxon>
    </lineage>
</organism>
<reference evidence="1" key="1">
    <citation type="submission" date="2021-06" db="EMBL/GenBank/DDBJ databases">
        <title>Parelaphostrongylus tenuis whole genome reference sequence.</title>
        <authorList>
            <person name="Garwood T.J."/>
            <person name="Larsen P.A."/>
            <person name="Fountain-Jones N.M."/>
            <person name="Garbe J.R."/>
            <person name="Macchietto M.G."/>
            <person name="Kania S.A."/>
            <person name="Gerhold R.W."/>
            <person name="Richards J.E."/>
            <person name="Wolf T.M."/>
        </authorList>
    </citation>
    <scope>NUCLEOTIDE SEQUENCE</scope>
    <source>
        <strain evidence="1">MNPRO001-30</strain>
        <tissue evidence="1">Meninges</tissue>
    </source>
</reference>
<evidence type="ECO:0000313" key="2">
    <source>
        <dbReference type="Proteomes" id="UP001196413"/>
    </source>
</evidence>
<dbReference type="AlphaFoldDB" id="A0AAD5N7S4"/>
<protein>
    <submittedName>
        <fullName evidence="1">Uncharacterized protein</fullName>
    </submittedName>
</protein>
<keyword evidence="2" id="KW-1185">Reference proteome</keyword>
<dbReference type="Proteomes" id="UP001196413">
    <property type="component" value="Unassembled WGS sequence"/>
</dbReference>
<sequence>MHTFQNMTFTIANVLPINSADNSLSLKQCNWRDPGDGGELDTHIGNTVRKAQ</sequence>
<gene>
    <name evidence="1" type="ORF">KIN20_024627</name>
</gene>
<evidence type="ECO:0000313" key="1">
    <source>
        <dbReference type="EMBL" id="KAJ1364506.1"/>
    </source>
</evidence>
<proteinExistence type="predicted"/>
<accession>A0AAD5N7S4</accession>
<name>A0AAD5N7S4_PARTN</name>
<dbReference type="EMBL" id="JAHQIW010004999">
    <property type="protein sequence ID" value="KAJ1364506.1"/>
    <property type="molecule type" value="Genomic_DNA"/>
</dbReference>
<comment type="caution">
    <text evidence="1">The sequence shown here is derived from an EMBL/GenBank/DDBJ whole genome shotgun (WGS) entry which is preliminary data.</text>
</comment>